<dbReference type="InterPro" id="IPR027417">
    <property type="entry name" value="P-loop_NTPase"/>
</dbReference>
<dbReference type="Proteomes" id="UP000007963">
    <property type="component" value="Unassembled WGS sequence"/>
</dbReference>
<gene>
    <name evidence="1" type="ORF">ATEG_02834</name>
</gene>
<evidence type="ECO:0000313" key="2">
    <source>
        <dbReference type="Proteomes" id="UP000007963"/>
    </source>
</evidence>
<sequence>MGIVFPLIYLDNPSGDAQRDGLDLSYNFSNAMASLALVEDLLADEVLPRKEMVILTPYQAQWMRYLDYLDRLRKQRPDLRVADVFVFKADSFQGQRPRLLSWTSWSPQRPGSWDKRID</sequence>
<evidence type="ECO:0008006" key="3">
    <source>
        <dbReference type="Google" id="ProtNLM"/>
    </source>
</evidence>
<dbReference type="OrthoDB" id="4350574at2759"/>
<name>Q0CU00_ASPTN</name>
<dbReference type="GeneID" id="4317724"/>
<protein>
    <recommendedName>
        <fullName evidence="3">DNA2/NAM7 helicase-like C-terminal domain-containing protein</fullName>
    </recommendedName>
</protein>
<organism evidence="1 2">
    <name type="scientific">Aspergillus terreus (strain NIH 2624 / FGSC A1156)</name>
    <dbReference type="NCBI Taxonomy" id="341663"/>
    <lineage>
        <taxon>Eukaryota</taxon>
        <taxon>Fungi</taxon>
        <taxon>Dikarya</taxon>
        <taxon>Ascomycota</taxon>
        <taxon>Pezizomycotina</taxon>
        <taxon>Eurotiomycetes</taxon>
        <taxon>Eurotiomycetidae</taxon>
        <taxon>Eurotiales</taxon>
        <taxon>Aspergillaceae</taxon>
        <taxon>Aspergillus</taxon>
        <taxon>Aspergillus subgen. Circumdati</taxon>
    </lineage>
</organism>
<dbReference type="Gene3D" id="3.40.50.300">
    <property type="entry name" value="P-loop containing nucleotide triphosphate hydrolases"/>
    <property type="match status" value="1"/>
</dbReference>
<dbReference type="AlphaFoldDB" id="Q0CU00"/>
<dbReference type="HOGENOM" id="CLU_2072667_0_0_1"/>
<dbReference type="VEuPathDB" id="FungiDB:ATEG_02834"/>
<dbReference type="EMBL" id="CH476597">
    <property type="protein sequence ID" value="EAU36108.1"/>
    <property type="molecule type" value="Genomic_DNA"/>
</dbReference>
<proteinExistence type="predicted"/>
<dbReference type="RefSeq" id="XP_001212012.1">
    <property type="nucleotide sequence ID" value="XM_001212012.1"/>
</dbReference>
<reference evidence="2" key="1">
    <citation type="submission" date="2005-09" db="EMBL/GenBank/DDBJ databases">
        <title>Annotation of the Aspergillus terreus NIH2624 genome.</title>
        <authorList>
            <person name="Birren B.W."/>
            <person name="Lander E.S."/>
            <person name="Galagan J.E."/>
            <person name="Nusbaum C."/>
            <person name="Devon K."/>
            <person name="Henn M."/>
            <person name="Ma L.-J."/>
            <person name="Jaffe D.B."/>
            <person name="Butler J."/>
            <person name="Alvarez P."/>
            <person name="Gnerre S."/>
            <person name="Grabherr M."/>
            <person name="Kleber M."/>
            <person name="Mauceli E.W."/>
            <person name="Brockman W."/>
            <person name="Rounsley S."/>
            <person name="Young S.K."/>
            <person name="LaButti K."/>
            <person name="Pushparaj V."/>
            <person name="DeCaprio D."/>
            <person name="Crawford M."/>
            <person name="Koehrsen M."/>
            <person name="Engels R."/>
            <person name="Montgomery P."/>
            <person name="Pearson M."/>
            <person name="Howarth C."/>
            <person name="Larson L."/>
            <person name="Luoma S."/>
            <person name="White J."/>
            <person name="Alvarado L."/>
            <person name="Kodira C.D."/>
            <person name="Zeng Q."/>
            <person name="Oleary S."/>
            <person name="Yandava C."/>
            <person name="Denning D.W."/>
            <person name="Nierman W.C."/>
            <person name="Milne T."/>
            <person name="Madden K."/>
        </authorList>
    </citation>
    <scope>NUCLEOTIDE SEQUENCE [LARGE SCALE GENOMIC DNA]</scope>
    <source>
        <strain evidence="2">NIH 2624 / FGSC A1156</strain>
    </source>
</reference>
<accession>Q0CU00</accession>
<evidence type="ECO:0000313" key="1">
    <source>
        <dbReference type="EMBL" id="EAU36108.1"/>
    </source>
</evidence>